<evidence type="ECO:0000259" key="1">
    <source>
        <dbReference type="PROSITE" id="PS00036"/>
    </source>
</evidence>
<sequence>HKIVSLDEAVKYELKYGRRLKAAAVDRRKLRRTISNRLSAQRSRMKRAQYI</sequence>
<feature type="non-terminal residue" evidence="2">
    <location>
        <position position="51"/>
    </location>
</feature>
<reference evidence="2 3" key="1">
    <citation type="journal article" date="2013" name="BMC Genomics">
        <title>The miniature genome of a carnivorous plant Genlisea aurea contains a low number of genes and short non-coding sequences.</title>
        <authorList>
            <person name="Leushkin E.V."/>
            <person name="Sutormin R.A."/>
            <person name="Nabieva E.R."/>
            <person name="Penin A.A."/>
            <person name="Kondrashov A.S."/>
            <person name="Logacheva M.D."/>
        </authorList>
    </citation>
    <scope>NUCLEOTIDE SEQUENCE [LARGE SCALE GENOMIC DNA]</scope>
</reference>
<dbReference type="GO" id="GO:0003700">
    <property type="term" value="F:DNA-binding transcription factor activity"/>
    <property type="evidence" value="ECO:0007669"/>
    <property type="project" value="InterPro"/>
</dbReference>
<accession>S8CJU2</accession>
<evidence type="ECO:0000313" key="3">
    <source>
        <dbReference type="Proteomes" id="UP000015453"/>
    </source>
</evidence>
<dbReference type="EMBL" id="AUSU01003112">
    <property type="protein sequence ID" value="EPS67439.1"/>
    <property type="molecule type" value="Genomic_DNA"/>
</dbReference>
<feature type="domain" description="BZIP" evidence="1">
    <location>
        <begin position="31"/>
        <end position="46"/>
    </location>
</feature>
<proteinExistence type="predicted"/>
<organism evidence="2 3">
    <name type="scientific">Genlisea aurea</name>
    <dbReference type="NCBI Taxonomy" id="192259"/>
    <lineage>
        <taxon>Eukaryota</taxon>
        <taxon>Viridiplantae</taxon>
        <taxon>Streptophyta</taxon>
        <taxon>Embryophyta</taxon>
        <taxon>Tracheophyta</taxon>
        <taxon>Spermatophyta</taxon>
        <taxon>Magnoliopsida</taxon>
        <taxon>eudicotyledons</taxon>
        <taxon>Gunneridae</taxon>
        <taxon>Pentapetalae</taxon>
        <taxon>asterids</taxon>
        <taxon>lamiids</taxon>
        <taxon>Lamiales</taxon>
        <taxon>Lentibulariaceae</taxon>
        <taxon>Genlisea</taxon>
    </lineage>
</organism>
<gene>
    <name evidence="2" type="ORF">M569_07336</name>
</gene>
<keyword evidence="3" id="KW-1185">Reference proteome</keyword>
<name>S8CJU2_9LAMI</name>
<comment type="caution">
    <text evidence="2">The sequence shown here is derived from an EMBL/GenBank/DDBJ whole genome shotgun (WGS) entry which is preliminary data.</text>
</comment>
<dbReference type="Proteomes" id="UP000015453">
    <property type="component" value="Unassembled WGS sequence"/>
</dbReference>
<feature type="non-terminal residue" evidence="2">
    <location>
        <position position="1"/>
    </location>
</feature>
<dbReference type="PROSITE" id="PS00036">
    <property type="entry name" value="BZIP_BASIC"/>
    <property type="match status" value="1"/>
</dbReference>
<dbReference type="InterPro" id="IPR004827">
    <property type="entry name" value="bZIP"/>
</dbReference>
<evidence type="ECO:0000313" key="2">
    <source>
        <dbReference type="EMBL" id="EPS67439.1"/>
    </source>
</evidence>
<protein>
    <recommendedName>
        <fullName evidence="1">BZIP domain-containing protein</fullName>
    </recommendedName>
</protein>
<dbReference type="AlphaFoldDB" id="S8CJU2"/>
<dbReference type="OrthoDB" id="552661at2759"/>